<evidence type="ECO:0000259" key="3">
    <source>
        <dbReference type="Pfam" id="PF01558"/>
    </source>
</evidence>
<dbReference type="Pfam" id="PF01558">
    <property type="entry name" value="POR"/>
    <property type="match status" value="1"/>
</dbReference>
<dbReference type="PANTHER" id="PTHR42730:SF1">
    <property type="entry name" value="2-OXOGLUTARATE SYNTHASE SUBUNIT KORC"/>
    <property type="match status" value="1"/>
</dbReference>
<keyword evidence="1" id="KW-0560">Oxidoreductase</keyword>
<dbReference type="EMBL" id="DRIH01000116">
    <property type="protein sequence ID" value="HEC67857.1"/>
    <property type="molecule type" value="Genomic_DNA"/>
</dbReference>
<proteinExistence type="predicted"/>
<evidence type="ECO:0000313" key="4">
    <source>
        <dbReference type="EMBL" id="HEC67857.1"/>
    </source>
</evidence>
<feature type="non-terminal residue" evidence="4">
    <location>
        <position position="43"/>
    </location>
</feature>
<dbReference type="AlphaFoldDB" id="A0A7C1VZR7"/>
<name>A0A7C1VZR7_DESA2</name>
<evidence type="ECO:0000256" key="2">
    <source>
        <dbReference type="SAM" id="Phobius"/>
    </source>
</evidence>
<organism evidence="4">
    <name type="scientific">Desulfofervidus auxilii</name>
    <dbReference type="NCBI Taxonomy" id="1621989"/>
    <lineage>
        <taxon>Bacteria</taxon>
        <taxon>Pseudomonadati</taxon>
        <taxon>Thermodesulfobacteriota</taxon>
        <taxon>Candidatus Desulfofervidia</taxon>
        <taxon>Candidatus Desulfofervidales</taxon>
        <taxon>Candidatus Desulfofervidaceae</taxon>
        <taxon>Candidatus Desulfofervidus</taxon>
    </lineage>
</organism>
<feature type="transmembrane region" description="Helical" evidence="2">
    <location>
        <begin position="6"/>
        <end position="27"/>
    </location>
</feature>
<dbReference type="InterPro" id="IPR019752">
    <property type="entry name" value="Pyrv/ketoisovalerate_OxRed_cat"/>
</dbReference>
<reference evidence="4" key="1">
    <citation type="journal article" date="2020" name="mSystems">
        <title>Genome- and Community-Level Interaction Insights into Carbon Utilization and Element Cycling Functions of Hydrothermarchaeota in Hydrothermal Sediment.</title>
        <authorList>
            <person name="Zhou Z."/>
            <person name="Liu Y."/>
            <person name="Xu W."/>
            <person name="Pan J."/>
            <person name="Luo Z.H."/>
            <person name="Li M."/>
        </authorList>
    </citation>
    <scope>NUCLEOTIDE SEQUENCE [LARGE SCALE GENOMIC DNA]</scope>
    <source>
        <strain evidence="4">HyVt-389</strain>
    </source>
</reference>
<comment type="caution">
    <text evidence="4">The sequence shown here is derived from an EMBL/GenBank/DDBJ whole genome shotgun (WGS) entry which is preliminary data.</text>
</comment>
<dbReference type="SUPFAM" id="SSF53323">
    <property type="entry name" value="Pyruvate-ferredoxin oxidoreductase, PFOR, domain III"/>
    <property type="match status" value="1"/>
</dbReference>
<protein>
    <submittedName>
        <fullName evidence="4">2-oxoacid:ferredoxin oxidoreductase subunit gamma</fullName>
    </submittedName>
</protein>
<keyword evidence="2" id="KW-0472">Membrane</keyword>
<sequence length="43" mass="4628">MKTKTIIAGFGGQGVLFLGDLIAYCAMKEGKYVTWVPSYGPES</sequence>
<feature type="domain" description="Pyruvate/ketoisovalerate oxidoreductase catalytic" evidence="3">
    <location>
        <begin position="11"/>
        <end position="42"/>
    </location>
</feature>
<keyword evidence="2" id="KW-1133">Transmembrane helix</keyword>
<dbReference type="PANTHER" id="PTHR42730">
    <property type="entry name" value="2-OXOGLUTARATE SYNTHASE SUBUNIT KORC"/>
    <property type="match status" value="1"/>
</dbReference>
<accession>A0A7C1VZR7</accession>
<dbReference type="Proteomes" id="UP000885738">
    <property type="component" value="Unassembled WGS sequence"/>
</dbReference>
<dbReference type="Gene3D" id="3.40.920.10">
    <property type="entry name" value="Pyruvate-ferredoxin oxidoreductase, PFOR, domain III"/>
    <property type="match status" value="1"/>
</dbReference>
<gene>
    <name evidence="4" type="ORF">ENI35_03475</name>
</gene>
<keyword evidence="2" id="KW-0812">Transmembrane</keyword>
<dbReference type="InterPro" id="IPR002869">
    <property type="entry name" value="Pyrv_flavodox_OxRed_cen"/>
</dbReference>
<dbReference type="InterPro" id="IPR052554">
    <property type="entry name" value="2-oxoglutarate_synth_KorC"/>
</dbReference>
<evidence type="ECO:0000256" key="1">
    <source>
        <dbReference type="ARBA" id="ARBA00023002"/>
    </source>
</evidence>
<dbReference type="GO" id="GO:0016903">
    <property type="term" value="F:oxidoreductase activity, acting on the aldehyde or oxo group of donors"/>
    <property type="evidence" value="ECO:0007669"/>
    <property type="project" value="InterPro"/>
</dbReference>